<dbReference type="Gene3D" id="2.60.40.2360">
    <property type="entry name" value="Intracellular proteinase inhibitor BsuPI"/>
    <property type="match status" value="1"/>
</dbReference>
<dbReference type="OrthoDB" id="2453194at2"/>
<evidence type="ECO:0000313" key="4">
    <source>
        <dbReference type="EMBL" id="AQQ51829.1"/>
    </source>
</evidence>
<dbReference type="EMBL" id="CP019640">
    <property type="protein sequence ID" value="AQQ51829.1"/>
    <property type="molecule type" value="Genomic_DNA"/>
</dbReference>
<dbReference type="Proteomes" id="UP000188184">
    <property type="component" value="Chromosome"/>
</dbReference>
<evidence type="ECO:0000259" key="3">
    <source>
        <dbReference type="Pfam" id="PF12690"/>
    </source>
</evidence>
<keyword evidence="2" id="KW-0732">Signal</keyword>
<evidence type="ECO:0000313" key="5">
    <source>
        <dbReference type="Proteomes" id="UP000188184"/>
    </source>
</evidence>
<protein>
    <recommendedName>
        <fullName evidence="3">Intracellular proteinase inhibitor BsuPI domain-containing protein</fullName>
    </recommendedName>
</protein>
<sequence>MEKRNWAGPLLALLFILVLAACGTEEVAPEVTEEVTEEEVQEEVLEEETENDGETTGGIVAGEVEPMIEPVDDDTYRYILKNQKEEAVTFNFTSGQRFDFALLNKAGEQLYLLSSVSTYIQALSEETIAPGEELSYEFDLPQLDLEPDTYTIKAWLTPEDGPAYEVETEYVVE</sequence>
<organism evidence="4 5">
    <name type="scientific">Planococcus lenghuensis</name>
    <dbReference type="NCBI Taxonomy" id="2213202"/>
    <lineage>
        <taxon>Bacteria</taxon>
        <taxon>Bacillati</taxon>
        <taxon>Bacillota</taxon>
        <taxon>Bacilli</taxon>
        <taxon>Bacillales</taxon>
        <taxon>Caryophanaceae</taxon>
        <taxon>Planococcus</taxon>
    </lineage>
</organism>
<feature type="signal peptide" evidence="2">
    <location>
        <begin position="1"/>
        <end position="20"/>
    </location>
</feature>
<dbReference type="KEGG" id="pmar:B0X71_00975"/>
<proteinExistence type="predicted"/>
<dbReference type="PROSITE" id="PS51257">
    <property type="entry name" value="PROKAR_LIPOPROTEIN"/>
    <property type="match status" value="1"/>
</dbReference>
<evidence type="ECO:0000256" key="1">
    <source>
        <dbReference type="SAM" id="MobiDB-lite"/>
    </source>
</evidence>
<feature type="domain" description="Intracellular proteinase inhibitor BsuPI" evidence="3">
    <location>
        <begin position="78"/>
        <end position="157"/>
    </location>
</feature>
<accession>A0A1Q2KUH0</accession>
<evidence type="ECO:0000256" key="2">
    <source>
        <dbReference type="SAM" id="SignalP"/>
    </source>
</evidence>
<dbReference type="Pfam" id="PF12690">
    <property type="entry name" value="BsuPI"/>
    <property type="match status" value="1"/>
</dbReference>
<feature type="region of interest" description="Disordered" evidence="1">
    <location>
        <begin position="29"/>
        <end position="58"/>
    </location>
</feature>
<feature type="compositionally biased region" description="Acidic residues" evidence="1">
    <location>
        <begin position="29"/>
        <end position="53"/>
    </location>
</feature>
<dbReference type="RefSeq" id="WP_077587700.1">
    <property type="nucleotide sequence ID" value="NZ_CP019640.1"/>
</dbReference>
<keyword evidence="5" id="KW-1185">Reference proteome</keyword>
<dbReference type="InterPro" id="IPR020481">
    <property type="entry name" value="Intracell_prot_inh_BsuPI"/>
</dbReference>
<name>A0A1Q2KUH0_9BACL</name>
<gene>
    <name evidence="4" type="ORF">B0X71_00975</name>
</gene>
<dbReference type="InterPro" id="IPR038144">
    <property type="entry name" value="IPI"/>
</dbReference>
<reference evidence="4 5" key="1">
    <citation type="submission" date="2017-02" db="EMBL/GenBank/DDBJ databases">
        <title>The complete genomic sequence of a novel cold adapted crude oil-degrading bacterium Planococcus qaidamina Y42.</title>
        <authorList>
            <person name="Yang R."/>
        </authorList>
    </citation>
    <scope>NUCLEOTIDE SEQUENCE [LARGE SCALE GENOMIC DNA]</scope>
    <source>
        <strain evidence="4 5">Y42</strain>
    </source>
</reference>
<dbReference type="AlphaFoldDB" id="A0A1Q2KUH0"/>
<feature type="chain" id="PRO_5039298519" description="Intracellular proteinase inhibitor BsuPI domain-containing protein" evidence="2">
    <location>
        <begin position="21"/>
        <end position="173"/>
    </location>
</feature>